<feature type="region of interest" description="Disordered" evidence="1">
    <location>
        <begin position="1"/>
        <end position="23"/>
    </location>
</feature>
<comment type="caution">
    <text evidence="2">The sequence shown here is derived from an EMBL/GenBank/DDBJ whole genome shotgun (WGS) entry which is preliminary data.</text>
</comment>
<proteinExistence type="predicted"/>
<evidence type="ECO:0000313" key="2">
    <source>
        <dbReference type="EMBL" id="CAG7721997.1"/>
    </source>
</evidence>
<dbReference type="EMBL" id="CAJVCH010085062">
    <property type="protein sequence ID" value="CAG7721997.1"/>
    <property type="molecule type" value="Genomic_DNA"/>
</dbReference>
<feature type="non-terminal residue" evidence="2">
    <location>
        <position position="1"/>
    </location>
</feature>
<dbReference type="AlphaFoldDB" id="A0A8J2NX48"/>
<gene>
    <name evidence="2" type="ORF">AFUS01_LOCUS11175</name>
</gene>
<name>A0A8J2NX48_9HEXA</name>
<sequence length="300" mass="33307">FVNIKEFSAGPITSGKNESGKDGDSITTSLYATFGPCGEWDPAEPGSAAILKYLNLTASLDGSSGSSKDVCFYKMHGMINGNPNCVKQKYCFLAKFGIFIASRGIRHMTMSQIPGPTFGHLAIPLTSVYMNSSRNAQSTLCNSFGCQDTENKITELNQLLETRSLKNVSVHLSAGNIKSIQRKNIRRNDVAPGFWIRLRDKIAFLVDQVTKHFTVCSFGLMCDLGNRVRFSASRNQQYHNFKVELLQILESIPGPQRWSGFEVLRIATMHGFDCRMFSCPLFNLTTSEPAINPRVREPLA</sequence>
<protein>
    <submittedName>
        <fullName evidence="2">Uncharacterized protein</fullName>
    </submittedName>
</protein>
<evidence type="ECO:0000313" key="3">
    <source>
        <dbReference type="Proteomes" id="UP000708208"/>
    </source>
</evidence>
<evidence type="ECO:0000256" key="1">
    <source>
        <dbReference type="SAM" id="MobiDB-lite"/>
    </source>
</evidence>
<reference evidence="2" key="1">
    <citation type="submission" date="2021-06" db="EMBL/GenBank/DDBJ databases">
        <authorList>
            <person name="Hodson N. C."/>
            <person name="Mongue J. A."/>
            <person name="Jaron S. K."/>
        </authorList>
    </citation>
    <scope>NUCLEOTIDE SEQUENCE</scope>
</reference>
<keyword evidence="3" id="KW-1185">Reference proteome</keyword>
<organism evidence="2 3">
    <name type="scientific">Allacma fusca</name>
    <dbReference type="NCBI Taxonomy" id="39272"/>
    <lineage>
        <taxon>Eukaryota</taxon>
        <taxon>Metazoa</taxon>
        <taxon>Ecdysozoa</taxon>
        <taxon>Arthropoda</taxon>
        <taxon>Hexapoda</taxon>
        <taxon>Collembola</taxon>
        <taxon>Symphypleona</taxon>
        <taxon>Sminthuridae</taxon>
        <taxon>Allacma</taxon>
    </lineage>
</organism>
<accession>A0A8J2NX48</accession>
<dbReference type="Proteomes" id="UP000708208">
    <property type="component" value="Unassembled WGS sequence"/>
</dbReference>